<feature type="domain" description="Integral membrane bound transporter" evidence="6">
    <location>
        <begin position="29"/>
        <end position="150"/>
    </location>
</feature>
<feature type="transmembrane region" description="Helical" evidence="5">
    <location>
        <begin position="67"/>
        <end position="98"/>
    </location>
</feature>
<dbReference type="Proteomes" id="UP000249341">
    <property type="component" value="Unassembled WGS sequence"/>
</dbReference>
<feature type="transmembrane region" description="Helical" evidence="5">
    <location>
        <begin position="104"/>
        <end position="126"/>
    </location>
</feature>
<dbReference type="EMBL" id="QLMJ01000016">
    <property type="protein sequence ID" value="RAK30526.1"/>
    <property type="molecule type" value="Genomic_DNA"/>
</dbReference>
<comment type="subcellular location">
    <subcellularLocation>
        <location evidence="1">Membrane</location>
        <topology evidence="1">Multi-pass membrane protein</topology>
    </subcellularLocation>
</comment>
<reference evidence="7 8" key="1">
    <citation type="submission" date="2018-06" db="EMBL/GenBank/DDBJ databases">
        <title>Genomic Encyclopedia of Type Strains, Phase III (KMG-III): the genomes of soil and plant-associated and newly described type strains.</title>
        <authorList>
            <person name="Whitman W."/>
        </authorList>
    </citation>
    <scope>NUCLEOTIDE SEQUENCE [LARGE SCALE GENOMIC DNA]</scope>
    <source>
        <strain evidence="7 8">CGMCC 4.7090</strain>
    </source>
</reference>
<gene>
    <name evidence="7" type="ORF">B0I29_116185</name>
</gene>
<keyword evidence="4 5" id="KW-0472">Membrane</keyword>
<evidence type="ECO:0000313" key="8">
    <source>
        <dbReference type="Proteomes" id="UP000249341"/>
    </source>
</evidence>
<protein>
    <submittedName>
        <fullName evidence="7">Uncharacterized membrane protein YgaE (UPF0421/DUF939 family)</fullName>
    </submittedName>
</protein>
<evidence type="ECO:0000256" key="1">
    <source>
        <dbReference type="ARBA" id="ARBA00004141"/>
    </source>
</evidence>
<keyword evidence="2 5" id="KW-0812">Transmembrane</keyword>
<dbReference type="InterPro" id="IPR049453">
    <property type="entry name" value="Memb_transporter_dom"/>
</dbReference>
<evidence type="ECO:0000256" key="4">
    <source>
        <dbReference type="ARBA" id="ARBA00023136"/>
    </source>
</evidence>
<dbReference type="OrthoDB" id="5198202at2"/>
<dbReference type="Pfam" id="PF13515">
    <property type="entry name" value="FUSC_2"/>
    <property type="match status" value="1"/>
</dbReference>
<organism evidence="7 8">
    <name type="scientific">Actinoplanes lutulentus</name>
    <dbReference type="NCBI Taxonomy" id="1287878"/>
    <lineage>
        <taxon>Bacteria</taxon>
        <taxon>Bacillati</taxon>
        <taxon>Actinomycetota</taxon>
        <taxon>Actinomycetes</taxon>
        <taxon>Micromonosporales</taxon>
        <taxon>Micromonosporaceae</taxon>
        <taxon>Actinoplanes</taxon>
    </lineage>
</organism>
<dbReference type="GO" id="GO:0016020">
    <property type="term" value="C:membrane"/>
    <property type="evidence" value="ECO:0007669"/>
    <property type="project" value="UniProtKB-SubCell"/>
</dbReference>
<dbReference type="AlphaFoldDB" id="A0A327ZCE6"/>
<accession>A0A327ZCE6</accession>
<name>A0A327ZCE6_9ACTN</name>
<comment type="caution">
    <text evidence="7">The sequence shown here is derived from an EMBL/GenBank/DDBJ whole genome shotgun (WGS) entry which is preliminary data.</text>
</comment>
<sequence>MKYWIDAAWERLRRGGRPALITAGAATVAWLLAADVIGHPDPIFAPTAVLVVLGESRGRRLRQTTEIVLGVAAGILIAELTVLALGPGALTLFIVLLLTIGPMIVAGASSTLVGQASLSALYLVVVAAPQGQLIPFRFIDALIGGAIAIAASQLTVARRPLAPLVATARQTYADVADLLGDLNDALETSDEPAAEDVLERAHRLHDCADHLRTEVEAAAETVRLRIRRRRRLDQLRDVEQTAHQLDHVVRNVGMLARHAAAAIRLNTVTPPDLRRAIEALSDAVRAAGESLATDLTGGDPDRHAGQADADALDAVRIAGKLLESGPSPTLTLVIGQIRTAAVDLLRGVGQDDADVLSRVDEAFGWGHD</sequence>
<evidence type="ECO:0000256" key="5">
    <source>
        <dbReference type="SAM" id="Phobius"/>
    </source>
</evidence>
<keyword evidence="8" id="KW-1185">Reference proteome</keyword>
<keyword evidence="3 5" id="KW-1133">Transmembrane helix</keyword>
<evidence type="ECO:0000259" key="6">
    <source>
        <dbReference type="Pfam" id="PF13515"/>
    </source>
</evidence>
<evidence type="ECO:0000256" key="2">
    <source>
        <dbReference type="ARBA" id="ARBA00022692"/>
    </source>
</evidence>
<evidence type="ECO:0000313" key="7">
    <source>
        <dbReference type="EMBL" id="RAK30526.1"/>
    </source>
</evidence>
<feature type="transmembrane region" description="Helical" evidence="5">
    <location>
        <begin position="138"/>
        <end position="156"/>
    </location>
</feature>
<dbReference type="RefSeq" id="WP_111652573.1">
    <property type="nucleotide sequence ID" value="NZ_JACHWI010000007.1"/>
</dbReference>
<evidence type="ECO:0000256" key="3">
    <source>
        <dbReference type="ARBA" id="ARBA00022989"/>
    </source>
</evidence>
<proteinExistence type="predicted"/>